<evidence type="ECO:0000313" key="1">
    <source>
        <dbReference type="EMBL" id="KAJ8676621.1"/>
    </source>
</evidence>
<keyword evidence="2" id="KW-1185">Reference proteome</keyword>
<name>A0ACC2P0M4_9HYME</name>
<dbReference type="Proteomes" id="UP001239111">
    <property type="component" value="Chromosome 2"/>
</dbReference>
<sequence>MIILLKTELIQRLESERKARPRRFRQPSPIRHFVLISSISTWSRSRPDTSGEPLTEADYRKRRSHEAFKRKLECERAVLSMTSARKHSELARKLQAIVLCAGLTYGDEEGLLEPLFKLAWLNEKQLPVIEPGDNLVPLLHVRDLAAAVYAIMDDWPKIRYIVAVEKEVSKQKSIVKAISRVLSTGNLKFVSEEEAVFQFEIPEVVLNAMTLNTNISPAHLINNSRMNWQSERCFCKNISAIVEEYRISRNLLPIRVIILGPPASGKTTLAKALCQHYKLHYVSEKTLVAETISQIFRRKLLSKGCRNQGYVMDGYPETLSQAGLLFNSIESKSDVEDYEGEDNSVTDGGTNELESLEPEFVIALEASDDFLMERVISLPERDLQDSRRVEEQMLQRFRDYKERNDEDVTPLQVFDELEVHPNIINIEGDKFPQMTKTFEHCLSIIGEARNYGPTPEEIEEETKRIETKAAAEAARKKAEQEQEIIKRIHEREKRALEWMELLDKLKEEEEERLCLMAEPLRHYLARYVFPTLTQGLSEVAKVRPDEPIDYLAEYFLKKNPEGRLFEPDNNEKMSSILDSIHRLQSDGSLPLCSEEDAFEHVNIVELSSTSDEVECCYCSSSSDSIDRVSQNMSNESGSKQSCK</sequence>
<organism evidence="1 2">
    <name type="scientific">Eretmocerus hayati</name>
    <dbReference type="NCBI Taxonomy" id="131215"/>
    <lineage>
        <taxon>Eukaryota</taxon>
        <taxon>Metazoa</taxon>
        <taxon>Ecdysozoa</taxon>
        <taxon>Arthropoda</taxon>
        <taxon>Hexapoda</taxon>
        <taxon>Insecta</taxon>
        <taxon>Pterygota</taxon>
        <taxon>Neoptera</taxon>
        <taxon>Endopterygota</taxon>
        <taxon>Hymenoptera</taxon>
        <taxon>Apocrita</taxon>
        <taxon>Proctotrupomorpha</taxon>
        <taxon>Chalcidoidea</taxon>
        <taxon>Aphelinidae</taxon>
        <taxon>Aphelininae</taxon>
        <taxon>Eretmocerus</taxon>
    </lineage>
</organism>
<evidence type="ECO:0000313" key="2">
    <source>
        <dbReference type="Proteomes" id="UP001239111"/>
    </source>
</evidence>
<dbReference type="EMBL" id="CM056742">
    <property type="protein sequence ID" value="KAJ8676621.1"/>
    <property type="molecule type" value="Genomic_DNA"/>
</dbReference>
<comment type="caution">
    <text evidence="1">The sequence shown here is derived from an EMBL/GenBank/DDBJ whole genome shotgun (WGS) entry which is preliminary data.</text>
</comment>
<protein>
    <submittedName>
        <fullName evidence="1">Uncharacterized protein</fullName>
    </submittedName>
</protein>
<reference evidence="1" key="1">
    <citation type="submission" date="2023-04" db="EMBL/GenBank/DDBJ databases">
        <title>A chromosome-level genome assembly of the parasitoid wasp Eretmocerus hayati.</title>
        <authorList>
            <person name="Zhong Y."/>
            <person name="Liu S."/>
            <person name="Liu Y."/>
        </authorList>
    </citation>
    <scope>NUCLEOTIDE SEQUENCE</scope>
    <source>
        <strain evidence="1">ZJU_SS_LIU_2023</strain>
    </source>
</reference>
<accession>A0ACC2P0M4</accession>
<proteinExistence type="predicted"/>
<gene>
    <name evidence="1" type="ORF">QAD02_012408</name>
</gene>